<protein>
    <recommendedName>
        <fullName evidence="3">Peptidase M3A/M3B catalytic domain-containing protein</fullName>
    </recommendedName>
</protein>
<dbReference type="EMBL" id="CP115543">
    <property type="protein sequence ID" value="WNH47287.1"/>
    <property type="molecule type" value="Genomic_DNA"/>
</dbReference>
<dbReference type="Gene3D" id="1.10.1370.20">
    <property type="entry name" value="Oligoendopeptidase f, C-terminal domain"/>
    <property type="match status" value="1"/>
</dbReference>
<evidence type="ECO:0008006" key="3">
    <source>
        <dbReference type="Google" id="ProtNLM"/>
    </source>
</evidence>
<dbReference type="InterPro" id="IPR042088">
    <property type="entry name" value="OligoPept_F_C"/>
</dbReference>
<dbReference type="Proteomes" id="UP001305421">
    <property type="component" value="Chromosome"/>
</dbReference>
<dbReference type="SUPFAM" id="SSF55486">
    <property type="entry name" value="Metalloproteases ('zincins'), catalytic domain"/>
    <property type="match status" value="1"/>
</dbReference>
<reference evidence="1 2" key="1">
    <citation type="submission" date="2022-12" db="EMBL/GenBank/DDBJ databases">
        <title>Two new species, Stenotrophomonas aracearum and Stenotrophomonas oahuensis, isolated from Anthurium (Araceae family) in Hawaii.</title>
        <authorList>
            <person name="Chunag S.C."/>
            <person name="Dobhal S."/>
            <person name="Alvarez A."/>
            <person name="Arif M."/>
        </authorList>
    </citation>
    <scope>NUCLEOTIDE SEQUENCE [LARGE SCALE GENOMIC DNA]</scope>
    <source>
        <strain evidence="1 2">A5588</strain>
    </source>
</reference>
<evidence type="ECO:0000313" key="2">
    <source>
        <dbReference type="Proteomes" id="UP001305421"/>
    </source>
</evidence>
<organism evidence="1 2">
    <name type="scientific">Stenotrophomonas aracearum</name>
    <dbReference type="NCBI Taxonomy" id="3003272"/>
    <lineage>
        <taxon>Bacteria</taxon>
        <taxon>Pseudomonadati</taxon>
        <taxon>Pseudomonadota</taxon>
        <taxon>Gammaproteobacteria</taxon>
        <taxon>Lysobacterales</taxon>
        <taxon>Lysobacteraceae</taxon>
        <taxon>Stenotrophomonas</taxon>
    </lineage>
</organism>
<accession>A0ABY9Y9D3</accession>
<name>A0ABY9Y9D3_9GAMM</name>
<proteinExistence type="predicted"/>
<sequence>MRVPIRESQSVDQARYFATPADELASRAAIKRRFDLVEGKGNVLNGEDTFHNLESLFGDCLDHYAYYELIASRSAGDRVASAARDDVEDLCGDIAGAAKNQVRAASEGERWAEPYAYLAVRSARAAAHPLPVDAKPLAASVDTALDRFEHAHRLAMQGAGFPTVQNGGVPLNVSDDFHTLMAMPDEALRKQAWVLHHSAMLQRKPALADALIGIASLRDGLAVSRGYADAAEQAYSGMGLDRQEVDAAIHALQSHATSFAGYQSLSGIHPEGDGSPWNAEAAPAGYTPVAMPMENVRQIAMRAVARLGGEHVAQIGGVLDPSGGRMDFASELGGRKRDAFSITAPHSTSVLYVGHRRGDTESDVEVVHEGAHAVHGQLMNTHGTSPLFRHGASWLEETFAILDEFLYREQLITDAKTVDAKEYFQRGLLRDMALQLFISAEEAQLEAAIHSGVHDGSVRGADDLDALVVQMRTLHEGGFHGQAGQDTTWAGKRLFYQDPFYLTNYLFAGLVAVKLYALSSEDPGFADRYAQVQARGFDREPRVVVEELLGAPLDWAELASDDVAVFDAHVALLRNH</sequence>
<gene>
    <name evidence="1" type="ORF">PDM28_11300</name>
</gene>
<evidence type="ECO:0000313" key="1">
    <source>
        <dbReference type="EMBL" id="WNH47287.1"/>
    </source>
</evidence>
<dbReference type="RefSeq" id="WP_311182063.1">
    <property type="nucleotide sequence ID" value="NZ_CP115543.1"/>
</dbReference>
<keyword evidence="2" id="KW-1185">Reference proteome</keyword>